<dbReference type="GO" id="GO:0016813">
    <property type="term" value="F:hydrolase activity, acting on carbon-nitrogen (but not peptide) bonds, in linear amidines"/>
    <property type="evidence" value="ECO:0007669"/>
    <property type="project" value="UniProtKB-ARBA"/>
</dbReference>
<dbReference type="Pfam" id="PF00491">
    <property type="entry name" value="Arginase"/>
    <property type="match status" value="1"/>
</dbReference>
<reference evidence="2 3" key="1">
    <citation type="submission" date="2020-01" db="EMBL/GenBank/DDBJ databases">
        <title>Spongiivirga citrea KCTC 32990T.</title>
        <authorList>
            <person name="Wang G."/>
        </authorList>
    </citation>
    <scope>NUCLEOTIDE SEQUENCE [LARGE SCALE GENOMIC DNA]</scope>
    <source>
        <strain evidence="2 3">KCTC 32990</strain>
    </source>
</reference>
<evidence type="ECO:0000313" key="3">
    <source>
        <dbReference type="Proteomes" id="UP000474296"/>
    </source>
</evidence>
<dbReference type="RefSeq" id="WP_164033465.1">
    <property type="nucleotide sequence ID" value="NZ_JAABOQ010000007.1"/>
</dbReference>
<dbReference type="InterPro" id="IPR023696">
    <property type="entry name" value="Ureohydrolase_dom_sf"/>
</dbReference>
<accession>A0A6M0CMB0</accession>
<keyword evidence="3" id="KW-1185">Reference proteome</keyword>
<dbReference type="EMBL" id="JAABOQ010000007">
    <property type="protein sequence ID" value="NER18782.1"/>
    <property type="molecule type" value="Genomic_DNA"/>
</dbReference>
<comment type="similarity">
    <text evidence="1">Belongs to the arginase family.</text>
</comment>
<evidence type="ECO:0000313" key="2">
    <source>
        <dbReference type="EMBL" id="NER18782.1"/>
    </source>
</evidence>
<sequence>MDFEFLLPVQDAVLAHNQLLPKQSLGCTIKIHSQQAGLPDLEGAKIAIVGINETRNAVIQHINPLPVSKIRQQLYKLFPGNWGHTIVDLGNINQGATVQDTYFAVQSMCEFLLKEDIIPILIGGSQDVVYPAYRAFDEVGNMVNLVSVDSRFDFGNADELISSQSYMSKIIVEKPNNLFNFSNLGYQTYYNAQEEVDLMDKLFFDAFRLGEVIKDITVVEPILRDANMVSVDMGAVKSPGHDAGGDVPNGFDSREICAITRYAGISEKVQLFGIFECHGKNYSAALIAQMIWYFIEGVNYRIEEVAIDEKGAYQKYIVPVDDEELHFYKSNKSGRWWIEIPFMINLNNKLKRHTLLPCTYSDYLDACNQKRPERWWKAFKKSIA</sequence>
<comment type="caution">
    <text evidence="2">The sequence shown here is derived from an EMBL/GenBank/DDBJ whole genome shotgun (WGS) entry which is preliminary data.</text>
</comment>
<dbReference type="Gene3D" id="3.40.800.10">
    <property type="entry name" value="Ureohydrolase domain"/>
    <property type="match status" value="1"/>
</dbReference>
<name>A0A6M0CMB0_9FLAO</name>
<proteinExistence type="inferred from homology"/>
<organism evidence="2 3">
    <name type="scientific">Spongiivirga citrea</name>
    <dbReference type="NCBI Taxonomy" id="1481457"/>
    <lineage>
        <taxon>Bacteria</taxon>
        <taxon>Pseudomonadati</taxon>
        <taxon>Bacteroidota</taxon>
        <taxon>Flavobacteriia</taxon>
        <taxon>Flavobacteriales</taxon>
        <taxon>Flavobacteriaceae</taxon>
        <taxon>Spongiivirga</taxon>
    </lineage>
</organism>
<dbReference type="AlphaFoldDB" id="A0A6M0CMB0"/>
<protein>
    <submittedName>
        <fullName evidence="2">Arginase</fullName>
    </submittedName>
</protein>
<dbReference type="PROSITE" id="PS51409">
    <property type="entry name" value="ARGINASE_2"/>
    <property type="match status" value="1"/>
</dbReference>
<dbReference type="GO" id="GO:0046872">
    <property type="term" value="F:metal ion binding"/>
    <property type="evidence" value="ECO:0007669"/>
    <property type="project" value="InterPro"/>
</dbReference>
<dbReference type="Proteomes" id="UP000474296">
    <property type="component" value="Unassembled WGS sequence"/>
</dbReference>
<dbReference type="InterPro" id="IPR006035">
    <property type="entry name" value="Ureohydrolase"/>
</dbReference>
<gene>
    <name evidence="2" type="ORF">GWK10_16305</name>
</gene>
<dbReference type="SUPFAM" id="SSF52768">
    <property type="entry name" value="Arginase/deacetylase"/>
    <property type="match status" value="1"/>
</dbReference>
<evidence type="ECO:0000256" key="1">
    <source>
        <dbReference type="PROSITE-ProRule" id="PRU00742"/>
    </source>
</evidence>
<dbReference type="CDD" id="cd09988">
    <property type="entry name" value="Formimidoylglutamase"/>
    <property type="match status" value="1"/>
</dbReference>